<gene>
    <name evidence="3" type="ORF">EV682_109130</name>
    <name evidence="2" type="ORF">NCTC11159_01128</name>
</gene>
<dbReference type="RefSeq" id="WP_115226452.1">
    <property type="nucleotide sequence ID" value="NZ_CAWOLO010000009.1"/>
</dbReference>
<evidence type="ECO:0000313" key="4">
    <source>
        <dbReference type="Proteomes" id="UP000255108"/>
    </source>
</evidence>
<evidence type="ECO:0000313" key="5">
    <source>
        <dbReference type="Proteomes" id="UP000295794"/>
    </source>
</evidence>
<name>A0A377Q5S9_9NEIS</name>
<dbReference type="Proteomes" id="UP000295794">
    <property type="component" value="Unassembled WGS sequence"/>
</dbReference>
<organism evidence="2 4">
    <name type="scientific">Iodobacter fluviatilis</name>
    <dbReference type="NCBI Taxonomy" id="537"/>
    <lineage>
        <taxon>Bacteria</taxon>
        <taxon>Pseudomonadati</taxon>
        <taxon>Pseudomonadota</taxon>
        <taxon>Betaproteobacteria</taxon>
        <taxon>Neisseriales</taxon>
        <taxon>Chitinibacteraceae</taxon>
        <taxon>Iodobacter</taxon>
    </lineage>
</organism>
<dbReference type="EMBL" id="SMBT01000009">
    <property type="protein sequence ID" value="TCU84605.1"/>
    <property type="molecule type" value="Genomic_DNA"/>
</dbReference>
<sequence length="66" mass="7275">MPKKLPSGRQETGVYEISDQGDLVLVSRSLRAHLMKSLYPNQADEVSDAASRVGEETSLDRADKMP</sequence>
<reference evidence="2 4" key="1">
    <citation type="submission" date="2018-06" db="EMBL/GenBank/DDBJ databases">
        <authorList>
            <consortium name="Pathogen Informatics"/>
            <person name="Doyle S."/>
        </authorList>
    </citation>
    <scope>NUCLEOTIDE SEQUENCE [LARGE SCALE GENOMIC DNA]</scope>
    <source>
        <strain evidence="2 4">NCTC11159</strain>
    </source>
</reference>
<proteinExistence type="predicted"/>
<feature type="compositionally biased region" description="Basic and acidic residues" evidence="1">
    <location>
        <begin position="53"/>
        <end position="66"/>
    </location>
</feature>
<dbReference type="EMBL" id="UGHR01000001">
    <property type="protein sequence ID" value="STQ90070.1"/>
    <property type="molecule type" value="Genomic_DNA"/>
</dbReference>
<evidence type="ECO:0000313" key="3">
    <source>
        <dbReference type="EMBL" id="TCU84605.1"/>
    </source>
</evidence>
<evidence type="ECO:0000256" key="1">
    <source>
        <dbReference type="SAM" id="MobiDB-lite"/>
    </source>
</evidence>
<dbReference type="AlphaFoldDB" id="A0A377Q5S9"/>
<keyword evidence="5" id="KW-1185">Reference proteome</keyword>
<evidence type="ECO:0000313" key="2">
    <source>
        <dbReference type="EMBL" id="STQ90070.1"/>
    </source>
</evidence>
<accession>A0A377Q5S9</accession>
<dbReference type="Proteomes" id="UP000255108">
    <property type="component" value="Unassembled WGS sequence"/>
</dbReference>
<reference evidence="3 5" key="2">
    <citation type="submission" date="2019-03" db="EMBL/GenBank/DDBJ databases">
        <title>Genomic Encyclopedia of Type Strains, Phase IV (KMG-IV): sequencing the most valuable type-strain genomes for metagenomic binning, comparative biology and taxonomic classification.</title>
        <authorList>
            <person name="Goeker M."/>
        </authorList>
    </citation>
    <scope>NUCLEOTIDE SEQUENCE [LARGE SCALE GENOMIC DNA]</scope>
    <source>
        <strain evidence="3 5">DSM 3764</strain>
    </source>
</reference>
<protein>
    <submittedName>
        <fullName evidence="2">Uncharacterized protein</fullName>
    </submittedName>
</protein>
<feature type="region of interest" description="Disordered" evidence="1">
    <location>
        <begin position="42"/>
        <end position="66"/>
    </location>
</feature>